<protein>
    <recommendedName>
        <fullName evidence="1">Enoyl reductase (ER) domain-containing protein</fullName>
    </recommendedName>
</protein>
<dbReference type="SMART" id="SM00829">
    <property type="entry name" value="PKS_ER"/>
    <property type="match status" value="1"/>
</dbReference>
<dbReference type="InterPro" id="IPR020843">
    <property type="entry name" value="ER"/>
</dbReference>
<dbReference type="Gene3D" id="3.40.50.720">
    <property type="entry name" value="NAD(P)-binding Rossmann-like Domain"/>
    <property type="match status" value="1"/>
</dbReference>
<reference evidence="2" key="1">
    <citation type="submission" date="2018-05" db="EMBL/GenBank/DDBJ databases">
        <authorList>
            <person name="Lanie J.A."/>
            <person name="Ng W.-L."/>
            <person name="Kazmierczak K.M."/>
            <person name="Andrzejewski T.M."/>
            <person name="Davidsen T.M."/>
            <person name="Wayne K.J."/>
            <person name="Tettelin H."/>
            <person name="Glass J.I."/>
            <person name="Rusch D."/>
            <person name="Podicherti R."/>
            <person name="Tsui H.-C.T."/>
            <person name="Winkler M.E."/>
        </authorList>
    </citation>
    <scope>NUCLEOTIDE SEQUENCE</scope>
</reference>
<dbReference type="SUPFAM" id="SSF51735">
    <property type="entry name" value="NAD(P)-binding Rossmann-fold domains"/>
    <property type="match status" value="1"/>
</dbReference>
<evidence type="ECO:0000313" key="2">
    <source>
        <dbReference type="EMBL" id="SVB04440.1"/>
    </source>
</evidence>
<dbReference type="CDD" id="cd08241">
    <property type="entry name" value="QOR1"/>
    <property type="match status" value="1"/>
</dbReference>
<dbReference type="Pfam" id="PF00107">
    <property type="entry name" value="ADH_zinc_N"/>
    <property type="match status" value="1"/>
</dbReference>
<dbReference type="InterPro" id="IPR013154">
    <property type="entry name" value="ADH-like_N"/>
</dbReference>
<dbReference type="SUPFAM" id="SSF50129">
    <property type="entry name" value="GroES-like"/>
    <property type="match status" value="1"/>
</dbReference>
<proteinExistence type="predicted"/>
<dbReference type="PANTHER" id="PTHR43677:SF4">
    <property type="entry name" value="QUINONE OXIDOREDUCTASE-LIKE PROTEIN 2"/>
    <property type="match status" value="1"/>
</dbReference>
<accession>A0A382ASC1</accession>
<dbReference type="AlphaFoldDB" id="A0A382ASC1"/>
<dbReference type="InterPro" id="IPR036291">
    <property type="entry name" value="NAD(P)-bd_dom_sf"/>
</dbReference>
<dbReference type="EMBL" id="UINC01026639">
    <property type="protein sequence ID" value="SVB04440.1"/>
    <property type="molecule type" value="Genomic_DNA"/>
</dbReference>
<gene>
    <name evidence="2" type="ORF">METZ01_LOCUS157294</name>
</gene>
<sequence length="331" mass="35126">MRALICRNWGDIGTLELGEMPVPEPGPDQVLLDIVATSANYADAIMVAGKYQTKPEFPFAPGLEGAGLVVKLGKGVENLKIGDRVMAKLAHGGFAEQAVAEASETWSLFDRMSFADGAAFAVAYLSAHVALRWQGRLEAGETLLVLGAAGGSGMAAVEIGKTMGARVIGAASSEKKLQAVLQHGADHAVNYSSGNLKDQVLELTRGEGVDVCFDPVGGDLFDSALSSLGWGGRHIHYGFVGGVPRVPANRLLVKHRSAVGSSLRYFQNFRPDLLVQSMAELAAAYDKGAFNPVISHRLPLERGVEALRLLTERKAVGKVVVEVAPKKEINQ</sequence>
<dbReference type="InterPro" id="IPR011032">
    <property type="entry name" value="GroES-like_sf"/>
</dbReference>
<dbReference type="Pfam" id="PF08240">
    <property type="entry name" value="ADH_N"/>
    <property type="match status" value="1"/>
</dbReference>
<evidence type="ECO:0000259" key="1">
    <source>
        <dbReference type="SMART" id="SM00829"/>
    </source>
</evidence>
<dbReference type="InterPro" id="IPR013149">
    <property type="entry name" value="ADH-like_C"/>
</dbReference>
<dbReference type="PANTHER" id="PTHR43677">
    <property type="entry name" value="SHORT-CHAIN DEHYDROGENASE/REDUCTASE"/>
    <property type="match status" value="1"/>
</dbReference>
<dbReference type="Gene3D" id="3.90.180.10">
    <property type="entry name" value="Medium-chain alcohol dehydrogenases, catalytic domain"/>
    <property type="match status" value="1"/>
</dbReference>
<name>A0A382ASC1_9ZZZZ</name>
<feature type="domain" description="Enoyl reductase (ER)" evidence="1">
    <location>
        <begin position="10"/>
        <end position="321"/>
    </location>
</feature>
<dbReference type="GO" id="GO:0016491">
    <property type="term" value="F:oxidoreductase activity"/>
    <property type="evidence" value="ECO:0007669"/>
    <property type="project" value="InterPro"/>
</dbReference>
<organism evidence="2">
    <name type="scientific">marine metagenome</name>
    <dbReference type="NCBI Taxonomy" id="408172"/>
    <lineage>
        <taxon>unclassified sequences</taxon>
        <taxon>metagenomes</taxon>
        <taxon>ecological metagenomes</taxon>
    </lineage>
</organism>
<dbReference type="InterPro" id="IPR051397">
    <property type="entry name" value="Zn-ADH-like_protein"/>
</dbReference>